<reference evidence="2" key="1">
    <citation type="submission" date="2020-06" db="EMBL/GenBank/DDBJ databases">
        <authorList>
            <person name="Li T."/>
            <person name="Hu X."/>
            <person name="Zhang T."/>
            <person name="Song X."/>
            <person name="Zhang H."/>
            <person name="Dai N."/>
            <person name="Sheng W."/>
            <person name="Hou X."/>
            <person name="Wei L."/>
        </authorList>
    </citation>
    <scope>NUCLEOTIDE SEQUENCE</scope>
    <source>
        <strain evidence="2">KEN1</strain>
        <tissue evidence="2">Leaf</tissue>
    </source>
</reference>
<accession>A0AAW2X5J5</accession>
<organism evidence="2">
    <name type="scientific">Sesamum latifolium</name>
    <dbReference type="NCBI Taxonomy" id="2727402"/>
    <lineage>
        <taxon>Eukaryota</taxon>
        <taxon>Viridiplantae</taxon>
        <taxon>Streptophyta</taxon>
        <taxon>Embryophyta</taxon>
        <taxon>Tracheophyta</taxon>
        <taxon>Spermatophyta</taxon>
        <taxon>Magnoliopsida</taxon>
        <taxon>eudicotyledons</taxon>
        <taxon>Gunneridae</taxon>
        <taxon>Pentapetalae</taxon>
        <taxon>asterids</taxon>
        <taxon>lamiids</taxon>
        <taxon>Lamiales</taxon>
        <taxon>Pedaliaceae</taxon>
        <taxon>Sesamum</taxon>
    </lineage>
</organism>
<dbReference type="SUPFAM" id="SSF56672">
    <property type="entry name" value="DNA/RNA polymerases"/>
    <property type="match status" value="1"/>
</dbReference>
<name>A0AAW2X5J5_9LAMI</name>
<evidence type="ECO:0000259" key="1">
    <source>
        <dbReference type="Pfam" id="PF07727"/>
    </source>
</evidence>
<protein>
    <submittedName>
        <fullName evidence="2">Retrovirus-related Pol polyprotein from transposon RE2</fullName>
    </submittedName>
</protein>
<dbReference type="AlphaFoldDB" id="A0AAW2X5J5"/>
<dbReference type="PANTHER" id="PTHR11439">
    <property type="entry name" value="GAG-POL-RELATED RETROTRANSPOSON"/>
    <property type="match status" value="1"/>
</dbReference>
<reference evidence="2" key="2">
    <citation type="journal article" date="2024" name="Plant">
        <title>Genomic evolution and insights into agronomic trait innovations of Sesamum species.</title>
        <authorList>
            <person name="Miao H."/>
            <person name="Wang L."/>
            <person name="Qu L."/>
            <person name="Liu H."/>
            <person name="Sun Y."/>
            <person name="Le M."/>
            <person name="Wang Q."/>
            <person name="Wei S."/>
            <person name="Zheng Y."/>
            <person name="Lin W."/>
            <person name="Duan Y."/>
            <person name="Cao H."/>
            <person name="Xiong S."/>
            <person name="Wang X."/>
            <person name="Wei L."/>
            <person name="Li C."/>
            <person name="Ma Q."/>
            <person name="Ju M."/>
            <person name="Zhao R."/>
            <person name="Li G."/>
            <person name="Mu C."/>
            <person name="Tian Q."/>
            <person name="Mei H."/>
            <person name="Zhang T."/>
            <person name="Gao T."/>
            <person name="Zhang H."/>
        </authorList>
    </citation>
    <scope>NUCLEOTIDE SEQUENCE</scope>
    <source>
        <strain evidence="2">KEN1</strain>
    </source>
</reference>
<dbReference type="Pfam" id="PF07727">
    <property type="entry name" value="RVT_2"/>
    <property type="match status" value="1"/>
</dbReference>
<evidence type="ECO:0000313" key="2">
    <source>
        <dbReference type="EMBL" id="KAL0448171.1"/>
    </source>
</evidence>
<comment type="caution">
    <text evidence="2">The sequence shown here is derived from an EMBL/GenBank/DDBJ whole genome shotgun (WGS) entry which is preliminary data.</text>
</comment>
<gene>
    <name evidence="2" type="ORF">Slati_1945000</name>
</gene>
<feature type="domain" description="Reverse transcriptase Ty1/copia-type" evidence="1">
    <location>
        <begin position="5"/>
        <end position="88"/>
    </location>
</feature>
<dbReference type="InterPro" id="IPR043502">
    <property type="entry name" value="DNA/RNA_pol_sf"/>
</dbReference>
<dbReference type="CDD" id="cd09272">
    <property type="entry name" value="RNase_HI_RT_Ty1"/>
    <property type="match status" value="1"/>
</dbReference>
<dbReference type="InterPro" id="IPR013103">
    <property type="entry name" value="RVT_2"/>
</dbReference>
<proteinExistence type="predicted"/>
<sequence length="385" mass="43104">MFTDSGQLFLLVYVDDILITGPSQSAIQAVKDYLHALFTIKDLGDARYFLGLEIARNPSGTYLAQTKYILDIVKDTKLQHSKSVSTPFPQGLKLSTDCGAKLEHPDAYRRLVGRMLYLSFTRPDISHYVQQLSQFLNHPCVDHWTASLHVVRYLKGCPSKGIFLPSSNDFELTAFCNADWASCTDSRRSLTSFCIFLGPALISWKTKKQSTVSQSTTEAHYRSMAAMVCELCWISYLLHDFGVPVALPVRFYCDNKAALHIMANPVFHKHTKHIELDCHVVHDAYKSGFVAPSHVKGVDQLADIFTKVLPLKVFCTLMSKLGLVSFTSSPTCGGLLLIQVLMQLPRLMALFLLLQTPPWLTPSSFSLDFVITGSQNRVIINTLFL</sequence>
<dbReference type="PANTHER" id="PTHR11439:SF511">
    <property type="match status" value="1"/>
</dbReference>
<dbReference type="EMBL" id="JACGWN010000006">
    <property type="protein sequence ID" value="KAL0448171.1"/>
    <property type="molecule type" value="Genomic_DNA"/>
</dbReference>